<protein>
    <submittedName>
        <fullName evidence="10">Putative arginine/ornithine antiporter</fullName>
    </submittedName>
</protein>
<keyword evidence="8 9" id="KW-0472">Membrane</keyword>
<dbReference type="InterPro" id="IPR002293">
    <property type="entry name" value="AA/rel_permease1"/>
</dbReference>
<dbReference type="OrthoDB" id="3185104at2"/>
<evidence type="ECO:0000256" key="5">
    <source>
        <dbReference type="ARBA" id="ARBA00022692"/>
    </source>
</evidence>
<feature type="transmembrane region" description="Helical" evidence="9">
    <location>
        <begin position="235"/>
        <end position="258"/>
    </location>
</feature>
<dbReference type="InterPro" id="IPR004754">
    <property type="entry name" value="Amino_acid_antiprt"/>
</dbReference>
<feature type="transmembrane region" description="Helical" evidence="9">
    <location>
        <begin position="335"/>
        <end position="354"/>
    </location>
</feature>
<name>E8MDB0_PHOS4</name>
<feature type="transmembrane region" description="Helical" evidence="9">
    <location>
        <begin position="200"/>
        <end position="223"/>
    </location>
</feature>
<feature type="transmembrane region" description="Helical" evidence="9">
    <location>
        <begin position="7"/>
        <end position="26"/>
    </location>
</feature>
<feature type="transmembrane region" description="Helical" evidence="9">
    <location>
        <begin position="285"/>
        <end position="314"/>
    </location>
</feature>
<feature type="transmembrane region" description="Helical" evidence="9">
    <location>
        <begin position="161"/>
        <end position="180"/>
    </location>
</feature>
<feature type="transmembrane region" description="Helical" evidence="9">
    <location>
        <begin position="414"/>
        <end position="430"/>
    </location>
</feature>
<dbReference type="InterPro" id="IPR050367">
    <property type="entry name" value="APC_superfamily"/>
</dbReference>
<evidence type="ECO:0000256" key="8">
    <source>
        <dbReference type="ARBA" id="ARBA00023136"/>
    </source>
</evidence>
<keyword evidence="5 9" id="KW-0812">Transmembrane</keyword>
<evidence type="ECO:0000256" key="9">
    <source>
        <dbReference type="SAM" id="Phobius"/>
    </source>
</evidence>
<dbReference type="Gene3D" id="1.20.1740.10">
    <property type="entry name" value="Amino acid/polyamine transporter I"/>
    <property type="match status" value="1"/>
</dbReference>
<feature type="transmembrane region" description="Helical" evidence="9">
    <location>
        <begin position="450"/>
        <end position="468"/>
    </location>
</feature>
<evidence type="ECO:0000256" key="2">
    <source>
        <dbReference type="ARBA" id="ARBA00008220"/>
    </source>
</evidence>
<evidence type="ECO:0000256" key="4">
    <source>
        <dbReference type="ARBA" id="ARBA00022475"/>
    </source>
</evidence>
<dbReference type="GeneID" id="95571592"/>
<dbReference type="eggNOG" id="COG0531">
    <property type="taxonomic scope" value="Bacteria"/>
</dbReference>
<dbReference type="AlphaFoldDB" id="E8MDB0"/>
<evidence type="ECO:0000256" key="7">
    <source>
        <dbReference type="ARBA" id="ARBA00022989"/>
    </source>
</evidence>
<comment type="similarity">
    <text evidence="2">Belongs to the amino acid-polyamine-organocation (APC) superfamily. Basic amino acid/polyamine antiporter (APA) (TC 2.A.3.2) family.</text>
</comment>
<reference evidence="10 11" key="1">
    <citation type="journal article" date="2012" name="Int. J. Syst. Evol. Microbiol.">
        <title>Vibrio caribbeanicus sp. nov., isolated from the marine sponge Scleritoderma cyanea.</title>
        <authorList>
            <person name="Hoffmann M."/>
            <person name="Monday S.R."/>
            <person name="Allard M.W."/>
            <person name="Strain E.A."/>
            <person name="Whittaker P."/>
            <person name="Naum M."/>
            <person name="McCarthy P.J."/>
            <person name="Lopez J.V."/>
            <person name="Fischer M."/>
            <person name="Brown E.W."/>
        </authorList>
    </citation>
    <scope>NUCLEOTIDE SEQUENCE [LARGE SCALE GENOMIC DNA]</scope>
    <source>
        <strain evidence="11">DSMZ 21326</strain>
    </source>
</reference>
<evidence type="ECO:0000256" key="6">
    <source>
        <dbReference type="ARBA" id="ARBA00022970"/>
    </source>
</evidence>
<feature type="transmembrane region" description="Helical" evidence="9">
    <location>
        <begin position="360"/>
        <end position="380"/>
    </location>
</feature>
<comment type="caution">
    <text evidence="10">The sequence shown here is derived from an EMBL/GenBank/DDBJ whole genome shotgun (WGS) entry which is preliminary data.</text>
</comment>
<dbReference type="NCBIfam" id="TIGR00905">
    <property type="entry name" value="2A0302"/>
    <property type="match status" value="1"/>
</dbReference>
<dbReference type="GO" id="GO:0022857">
    <property type="term" value="F:transmembrane transporter activity"/>
    <property type="evidence" value="ECO:0007669"/>
    <property type="project" value="InterPro"/>
</dbReference>
<keyword evidence="7 9" id="KW-1133">Transmembrane helix</keyword>
<accession>E8MDB0</accession>
<dbReference type="RefSeq" id="WP_008081668.1">
    <property type="nucleotide sequence ID" value="NZ_AEVT01000122.1"/>
</dbReference>
<evidence type="ECO:0000256" key="3">
    <source>
        <dbReference type="ARBA" id="ARBA00022448"/>
    </source>
</evidence>
<organism evidence="10 11">
    <name type="scientific">Vibrio sinaloensis DSM 21326</name>
    <dbReference type="NCBI Taxonomy" id="945550"/>
    <lineage>
        <taxon>Bacteria</taxon>
        <taxon>Pseudomonadati</taxon>
        <taxon>Pseudomonadota</taxon>
        <taxon>Gammaproteobacteria</taxon>
        <taxon>Vibrionales</taxon>
        <taxon>Vibrionaceae</taxon>
        <taxon>Vibrio</taxon>
        <taxon>Vibrio oreintalis group</taxon>
    </lineage>
</organism>
<proteinExistence type="inferred from homology"/>
<keyword evidence="6" id="KW-0029">Amino-acid transport</keyword>
<evidence type="ECO:0000256" key="1">
    <source>
        <dbReference type="ARBA" id="ARBA00004651"/>
    </source>
</evidence>
<dbReference type="Pfam" id="PF13520">
    <property type="entry name" value="AA_permease_2"/>
    <property type="match status" value="1"/>
</dbReference>
<dbReference type="PANTHER" id="PTHR42770:SF4">
    <property type="entry name" value="ARGININE_ORNITHINE ANTIPORTER-RELATED"/>
    <property type="match status" value="1"/>
</dbReference>
<evidence type="ECO:0000313" key="10">
    <source>
        <dbReference type="EMBL" id="EGA67985.1"/>
    </source>
</evidence>
<dbReference type="EMBL" id="AEVT01000122">
    <property type="protein sequence ID" value="EGA67985.1"/>
    <property type="molecule type" value="Genomic_DNA"/>
</dbReference>
<feature type="transmembrane region" description="Helical" evidence="9">
    <location>
        <begin position="392"/>
        <end position="408"/>
    </location>
</feature>
<feature type="transmembrane region" description="Helical" evidence="9">
    <location>
        <begin position="32"/>
        <end position="55"/>
    </location>
</feature>
<gene>
    <name evidence="10" type="ORF">VISI1226_08669</name>
</gene>
<feature type="transmembrane region" description="Helical" evidence="9">
    <location>
        <begin position="91"/>
        <end position="114"/>
    </location>
</feature>
<evidence type="ECO:0000313" key="11">
    <source>
        <dbReference type="Proteomes" id="UP000006228"/>
    </source>
</evidence>
<dbReference type="GO" id="GO:0006865">
    <property type="term" value="P:amino acid transport"/>
    <property type="evidence" value="ECO:0007669"/>
    <property type="project" value="UniProtKB-KW"/>
</dbReference>
<sequence length="472" mass="50685">MDNKLGLSSLTAIVIGSMIGAGVFSLPQNMAAVASPAAVMIGWTITGVGMIFLALSFQKLAFHRPHVDSGVFGYAKEGFGDFVGFCSAWGYWLSAMLANVSYLVIVFSTLGMLFDTPETIIFGQGNTWVSVLGASCLLWMVHALVLRGVQTAALINMVTTYAKLVPLVIFVLCALFAFSWDTFTLDFTGLHFGEQHDLLSQVKSTMLVTVWVFIGIEGAVVVSGRARNRKDIGRATILGLLTALSIYVFVTLLSMGVIKPTELAHYQNPSMAKVLTHILGPWGQYIISIGLLISVCGAFLSWTVLASEAPYLCAKEKMFPARYGKLNNAGSPVKPLTLTNVCIQVSLIAVMFAGSTYDTLLIIASEMILVPYFLVGAFVLKIAIVEKNRGSLLAIGAGATAYGIWLLYASGLNYLLLSAILYVPGLYFYIQAKREQGINPFEGKEKLGACALSVVALLAVGLMSQGMLSVSL</sequence>
<dbReference type="PANTHER" id="PTHR42770">
    <property type="entry name" value="AMINO ACID TRANSPORTER-RELATED"/>
    <property type="match status" value="1"/>
</dbReference>
<keyword evidence="3" id="KW-0813">Transport</keyword>
<dbReference type="GO" id="GO:0005886">
    <property type="term" value="C:plasma membrane"/>
    <property type="evidence" value="ECO:0007669"/>
    <property type="project" value="UniProtKB-SubCell"/>
</dbReference>
<keyword evidence="4" id="KW-1003">Cell membrane</keyword>
<dbReference type="PIRSF" id="PIRSF006060">
    <property type="entry name" value="AA_transporter"/>
    <property type="match status" value="1"/>
</dbReference>
<feature type="transmembrane region" description="Helical" evidence="9">
    <location>
        <begin position="126"/>
        <end position="149"/>
    </location>
</feature>
<dbReference type="Proteomes" id="UP000006228">
    <property type="component" value="Unassembled WGS sequence"/>
</dbReference>
<comment type="subcellular location">
    <subcellularLocation>
        <location evidence="1">Cell membrane</location>
        <topology evidence="1">Multi-pass membrane protein</topology>
    </subcellularLocation>
</comment>